<gene>
    <name evidence="1" type="ORF">C206_16545</name>
</gene>
<comment type="caution">
    <text evidence="1">The sequence shown here is derived from an EMBL/GenBank/DDBJ whole genome shotgun (WGS) entry which is preliminary data.</text>
</comment>
<evidence type="ECO:0000313" key="1">
    <source>
        <dbReference type="EMBL" id="ENY76616.1"/>
    </source>
</evidence>
<proteinExistence type="predicted"/>
<name>A0AAD2WAI4_PSEPU</name>
<evidence type="ECO:0000313" key="2">
    <source>
        <dbReference type="Proteomes" id="UP000013237"/>
    </source>
</evidence>
<dbReference type="EMBL" id="APBQ01000105">
    <property type="protein sequence ID" value="ENY76616.1"/>
    <property type="molecule type" value="Genomic_DNA"/>
</dbReference>
<reference evidence="1 2" key="1">
    <citation type="submission" date="2013-02" db="EMBL/GenBank/DDBJ databases">
        <title>Insights into the proteome of triclosan-resistant Pseudomonas putida TRO1, isolated from activated sludge.</title>
        <authorList>
            <person name="Lolas I.B."/>
            <person name="Almeida B."/>
            <person name="Starnawski P.M."/>
            <person name="Soenderkaer M."/>
            <person name="Nielsen K.L."/>
            <person name="Nielsen J.L."/>
        </authorList>
    </citation>
    <scope>NUCLEOTIDE SEQUENCE [LARGE SCALE GENOMIC DNA]</scope>
    <source>
        <strain evidence="1 2">TRO1</strain>
    </source>
</reference>
<accession>A0AAD2WAI4</accession>
<sequence>MSNVHSPLNQALMLDNAALISSLNELISQLKRPQVAIQDQLWTTQDIANYLKLAQYTVERRVVVQETFPESMQPCSTGERASKRWFAGEVISWSRQNRARLPEPRTRKRA</sequence>
<dbReference type="Proteomes" id="UP000013237">
    <property type="component" value="Unassembled WGS sequence"/>
</dbReference>
<organism evidence="1 2">
    <name type="scientific">Pseudomonas putida TRO1</name>
    <dbReference type="NCBI Taxonomy" id="1227924"/>
    <lineage>
        <taxon>Bacteria</taxon>
        <taxon>Pseudomonadati</taxon>
        <taxon>Pseudomonadota</taxon>
        <taxon>Gammaproteobacteria</taxon>
        <taxon>Pseudomonadales</taxon>
        <taxon>Pseudomonadaceae</taxon>
        <taxon>Pseudomonas</taxon>
    </lineage>
</organism>
<protein>
    <submittedName>
        <fullName evidence="1">Uncharacterized protein</fullName>
    </submittedName>
</protein>
<dbReference type="AlphaFoldDB" id="A0AAD2WAI4"/>